<dbReference type="AlphaFoldDB" id="A0A1B1BJ06"/>
<dbReference type="Proteomes" id="UP000092582">
    <property type="component" value="Chromosome 1"/>
</dbReference>
<gene>
    <name evidence="1" type="ORF">PA27867_1466</name>
</gene>
<accession>A0A1B1BJ06</accession>
<dbReference type="STRING" id="670052.PA27867_1466"/>
<dbReference type="Gene3D" id="1.20.120.450">
    <property type="entry name" value="dinb family like domain"/>
    <property type="match status" value="1"/>
</dbReference>
<reference evidence="1 2" key="1">
    <citation type="submission" date="2016-06" db="EMBL/GenBank/DDBJ databases">
        <title>Genome sequencing of Cryobacterium arcticum PAMC 27867.</title>
        <authorList>
            <person name="Lee J."/>
            <person name="Kim O.-S."/>
        </authorList>
    </citation>
    <scope>NUCLEOTIDE SEQUENCE [LARGE SCALE GENOMIC DNA]</scope>
    <source>
        <strain evidence="1 2">PAMC 27867</strain>
    </source>
</reference>
<keyword evidence="2" id="KW-1185">Reference proteome</keyword>
<sequence length="171" mass="19374">MTRTDPPHSADERTLLDTFLDYQRATLLMKTEGLDHAQLNTALAPSSLTLAGLLKHLAYVEDRWVQSRFLGRSDAELEPWGSAPWHEDRDWEFTSAAADDPEELRELYRAACERSRRATAGRGLDELVATPGRDGERWSLRWILLHLIEETARHCGHADLIRQAIDGTVGE</sequence>
<organism evidence="1 2">
    <name type="scientific">Cryobacterium arcticum</name>
    <dbReference type="NCBI Taxonomy" id="670052"/>
    <lineage>
        <taxon>Bacteria</taxon>
        <taxon>Bacillati</taxon>
        <taxon>Actinomycetota</taxon>
        <taxon>Actinomycetes</taxon>
        <taxon>Micrococcales</taxon>
        <taxon>Microbacteriaceae</taxon>
        <taxon>Cryobacterium</taxon>
    </lineage>
</organism>
<proteinExistence type="predicted"/>
<dbReference type="OrthoDB" id="4548523at2"/>
<evidence type="ECO:0000313" key="1">
    <source>
        <dbReference type="EMBL" id="ANP72423.1"/>
    </source>
</evidence>
<evidence type="ECO:0000313" key="2">
    <source>
        <dbReference type="Proteomes" id="UP000092582"/>
    </source>
</evidence>
<dbReference type="RefSeq" id="WP_066594894.1">
    <property type="nucleotide sequence ID" value="NZ_CP016282.1"/>
</dbReference>
<dbReference type="KEGG" id="cart:PA27867_1466"/>
<protein>
    <recommendedName>
        <fullName evidence="3">Mini-circle protein</fullName>
    </recommendedName>
</protein>
<dbReference type="Pfam" id="PF04978">
    <property type="entry name" value="MST"/>
    <property type="match status" value="1"/>
</dbReference>
<dbReference type="InterPro" id="IPR034660">
    <property type="entry name" value="DinB/YfiT-like"/>
</dbReference>
<name>A0A1B1BJ06_9MICO</name>
<evidence type="ECO:0008006" key="3">
    <source>
        <dbReference type="Google" id="ProtNLM"/>
    </source>
</evidence>
<dbReference type="SUPFAM" id="SSF109854">
    <property type="entry name" value="DinB/YfiT-like putative metalloenzymes"/>
    <property type="match status" value="1"/>
</dbReference>
<dbReference type="PATRIC" id="fig|670052.7.peg.1522"/>
<dbReference type="InterPro" id="IPR007061">
    <property type="entry name" value="MST-like"/>
</dbReference>
<dbReference type="EMBL" id="CP016282">
    <property type="protein sequence ID" value="ANP72423.1"/>
    <property type="molecule type" value="Genomic_DNA"/>
</dbReference>